<sequence>MKIYIISPKNRKSGGAELNHQFCNAINRLTDIPAYMCYADLDFPYTIAVEAKTPDIYEKYNTPSCTDINEIDRPENVVVFPEGLTYSIPQIKHARKVLWWMSVDNYIESTNELNLPLIKESIFLHLYQSYYSLDYVQRVLPGAYGIYLSDYINEEHGKFIYPPEFRKDYALYNPAKGLADIKPLIKKANWIKWIPLVNLDISQMVLLMEASKIYVDFGNHPGKDRIPREAAADGCCVITNKNGSAAFDKDVPIPEKYKFNDPANSLDELDALLHDICDNFSSHQQAFSSYRDFIAGEKEQFDKDTLHFVEML</sequence>
<protein>
    <recommendedName>
        <fullName evidence="3">Glycosyl transferase GT4 family</fullName>
    </recommendedName>
</protein>
<organism evidence="1 2">
    <name type="scientific">Butyrivibrio proteoclasticus</name>
    <dbReference type="NCBI Taxonomy" id="43305"/>
    <lineage>
        <taxon>Bacteria</taxon>
        <taxon>Bacillati</taxon>
        <taxon>Bacillota</taxon>
        <taxon>Clostridia</taxon>
        <taxon>Lachnospirales</taxon>
        <taxon>Lachnospiraceae</taxon>
        <taxon>Butyrivibrio</taxon>
    </lineage>
</organism>
<gene>
    <name evidence="1" type="ORF">SAMN04487928_1193</name>
</gene>
<evidence type="ECO:0008006" key="3">
    <source>
        <dbReference type="Google" id="ProtNLM"/>
    </source>
</evidence>
<evidence type="ECO:0000313" key="2">
    <source>
        <dbReference type="Proteomes" id="UP000182624"/>
    </source>
</evidence>
<dbReference type="EMBL" id="FOXO01000019">
    <property type="protein sequence ID" value="SFQ10682.1"/>
    <property type="molecule type" value="Genomic_DNA"/>
</dbReference>
<reference evidence="2" key="1">
    <citation type="submission" date="2016-10" db="EMBL/GenBank/DDBJ databases">
        <authorList>
            <person name="Varghese N."/>
            <person name="Submissions S."/>
        </authorList>
    </citation>
    <scope>NUCLEOTIDE SEQUENCE [LARGE SCALE GENOMIC DNA]</scope>
    <source>
        <strain evidence="2">P18</strain>
    </source>
</reference>
<name>A0A1I5VT79_9FIRM</name>
<dbReference type="OrthoDB" id="6400528at2"/>
<dbReference type="Proteomes" id="UP000182624">
    <property type="component" value="Unassembled WGS sequence"/>
</dbReference>
<proteinExistence type="predicted"/>
<keyword evidence="2" id="KW-1185">Reference proteome</keyword>
<accession>A0A1I5VT79</accession>
<evidence type="ECO:0000313" key="1">
    <source>
        <dbReference type="EMBL" id="SFQ10682.1"/>
    </source>
</evidence>
<dbReference type="AlphaFoldDB" id="A0A1I5VT79"/>
<dbReference type="RefSeq" id="WP_074889184.1">
    <property type="nucleotide sequence ID" value="NZ_FOXO01000019.1"/>
</dbReference>